<dbReference type="InterPro" id="IPR041522">
    <property type="entry name" value="CdaR_GGDEF"/>
</dbReference>
<dbReference type="OrthoDB" id="3663486at2"/>
<dbReference type="EMBL" id="LKTM01000079">
    <property type="protein sequence ID" value="KQH79666.1"/>
    <property type="molecule type" value="Genomic_DNA"/>
</dbReference>
<feature type="domain" description="CdaR GGDEF-like" evidence="2">
    <location>
        <begin position="172"/>
        <end position="292"/>
    </location>
</feature>
<evidence type="ECO:0000313" key="4">
    <source>
        <dbReference type="Proteomes" id="UP000051677"/>
    </source>
</evidence>
<reference evidence="3 4" key="1">
    <citation type="submission" date="2015-10" db="EMBL/GenBank/DDBJ databases">
        <title>Mycobacterium gordonae draft genome assembly.</title>
        <authorList>
            <person name="Ustinova V."/>
            <person name="Smirnova T."/>
            <person name="Blagodatskikh K."/>
            <person name="Varlamov D."/>
            <person name="Larionova E."/>
            <person name="Chernousova L."/>
        </authorList>
    </citation>
    <scope>NUCLEOTIDE SEQUENCE [LARGE SCALE GENOMIC DNA]</scope>
    <source>
        <strain evidence="3 4">CTRI 14-8773</strain>
    </source>
</reference>
<dbReference type="InterPro" id="IPR042070">
    <property type="entry name" value="PucR_C-HTH_sf"/>
</dbReference>
<dbReference type="PANTHER" id="PTHR33744:SF1">
    <property type="entry name" value="DNA-BINDING TRANSCRIPTIONAL ACTIVATOR ADER"/>
    <property type="match status" value="1"/>
</dbReference>
<comment type="caution">
    <text evidence="3">The sequence shown here is derived from an EMBL/GenBank/DDBJ whole genome shotgun (WGS) entry which is preliminary data.</text>
</comment>
<sequence>MDSDVARIVARLDEQAAAISDALCAAAQEDVPELPRDARMSELMRAAMRDQFHTIFRALLQGIDVTRIAVPATHTEYARTLARRGIPIKSMMRAHRLGQRRLGEAVFAELQAAGMAPETQSTVVETLARTLSKYVDVLSQQALAAYQGEHERLTARHIATETQIRGVLDGPESFDVEAVSTAINYPLSWEHLALIVWFPHVAAEHDRLASVWEFVRALAVAADATARPLLVGAGRAAWWVWLPYRSVPGDAIMNIREFVRLRTDVPNVAIGAMGCGVEGFRRSHRQAQRARKAAEGRIGQPSEVVAATDAGIVSAALLDVDLEEIRGWVTDVLGPLASDTDDDARLREILRIYLHFGRPFRVAEELHVPLEAVRDDVQRAVARRGRPIEDKRGVELALRAAQRYGAAVLKPLHD</sequence>
<dbReference type="Gene3D" id="1.10.10.2840">
    <property type="entry name" value="PucR C-terminal helix-turn-helix domain"/>
    <property type="match status" value="1"/>
</dbReference>
<accession>A0A0Q2LV47</accession>
<gene>
    <name evidence="3" type="ORF">AO501_21035</name>
</gene>
<dbReference type="Pfam" id="PF14361">
    <property type="entry name" value="RsbRD_N"/>
    <property type="match status" value="1"/>
</dbReference>
<dbReference type="Pfam" id="PF17853">
    <property type="entry name" value="GGDEF_2"/>
    <property type="match status" value="1"/>
</dbReference>
<evidence type="ECO:0000313" key="3">
    <source>
        <dbReference type="EMBL" id="KQH79666.1"/>
    </source>
</evidence>
<name>A0A0Q2LV47_MYCGO</name>
<dbReference type="Proteomes" id="UP000051677">
    <property type="component" value="Unassembled WGS sequence"/>
</dbReference>
<dbReference type="InterPro" id="IPR051448">
    <property type="entry name" value="CdaR-like_regulators"/>
</dbReference>
<dbReference type="RefSeq" id="WP_055577472.1">
    <property type="nucleotide sequence ID" value="NZ_LKTM01000079.1"/>
</dbReference>
<feature type="domain" description="RsbT co-antagonist protein RsbRD N-terminal" evidence="1">
    <location>
        <begin position="18"/>
        <end position="157"/>
    </location>
</feature>
<evidence type="ECO:0000259" key="1">
    <source>
        <dbReference type="Pfam" id="PF14361"/>
    </source>
</evidence>
<dbReference type="InterPro" id="IPR025751">
    <property type="entry name" value="RsbRD_N_dom"/>
</dbReference>
<dbReference type="AlphaFoldDB" id="A0A0Q2LV47"/>
<proteinExistence type="predicted"/>
<dbReference type="PANTHER" id="PTHR33744">
    <property type="entry name" value="CARBOHYDRATE DIACID REGULATOR"/>
    <property type="match status" value="1"/>
</dbReference>
<evidence type="ECO:0000259" key="2">
    <source>
        <dbReference type="Pfam" id="PF17853"/>
    </source>
</evidence>
<organism evidence="3 4">
    <name type="scientific">Mycobacterium gordonae</name>
    <dbReference type="NCBI Taxonomy" id="1778"/>
    <lineage>
        <taxon>Bacteria</taxon>
        <taxon>Bacillati</taxon>
        <taxon>Actinomycetota</taxon>
        <taxon>Actinomycetes</taxon>
        <taxon>Mycobacteriales</taxon>
        <taxon>Mycobacteriaceae</taxon>
        <taxon>Mycobacterium</taxon>
    </lineage>
</organism>
<dbReference type="STRING" id="1778.A9W97_13315"/>
<protein>
    <submittedName>
        <fullName evidence="3">Uncharacterized protein</fullName>
    </submittedName>
</protein>